<accession>A0A1Y6BXD1</accession>
<keyword evidence="9" id="KW-1278">Translocase</keyword>
<evidence type="ECO:0000259" key="18">
    <source>
        <dbReference type="PROSITE" id="PS50857"/>
    </source>
</evidence>
<dbReference type="GO" id="GO:0020037">
    <property type="term" value="F:heme binding"/>
    <property type="evidence" value="ECO:0007669"/>
    <property type="project" value="InterPro"/>
</dbReference>
<evidence type="ECO:0000256" key="2">
    <source>
        <dbReference type="ARBA" id="ARBA00004459"/>
    </source>
</evidence>
<evidence type="ECO:0000256" key="10">
    <source>
        <dbReference type="ARBA" id="ARBA00022982"/>
    </source>
</evidence>
<dbReference type="PROSITE" id="PS51007">
    <property type="entry name" value="CYTC"/>
    <property type="match status" value="1"/>
</dbReference>
<dbReference type="PANTHER" id="PTHR22888:SF9">
    <property type="entry name" value="CYTOCHROME C OXIDASE SUBUNIT 2"/>
    <property type="match status" value="1"/>
</dbReference>
<gene>
    <name evidence="20" type="ORF">SAMN02745746_02188</name>
</gene>
<dbReference type="GO" id="GO:0009279">
    <property type="term" value="C:cell outer membrane"/>
    <property type="evidence" value="ECO:0007669"/>
    <property type="project" value="UniProtKB-SubCell"/>
</dbReference>
<dbReference type="InterPro" id="IPR002429">
    <property type="entry name" value="CcO_II-like_C"/>
</dbReference>
<dbReference type="SUPFAM" id="SSF49503">
    <property type="entry name" value="Cupredoxins"/>
    <property type="match status" value="1"/>
</dbReference>
<dbReference type="InterPro" id="IPR036909">
    <property type="entry name" value="Cyt_c-like_dom_sf"/>
</dbReference>
<organism evidence="20 21">
    <name type="scientific">Pseudogulbenkiania subflava DSM 22618</name>
    <dbReference type="NCBI Taxonomy" id="1123014"/>
    <lineage>
        <taxon>Bacteria</taxon>
        <taxon>Pseudomonadati</taxon>
        <taxon>Pseudomonadota</taxon>
        <taxon>Betaproteobacteria</taxon>
        <taxon>Neisseriales</taxon>
        <taxon>Chromobacteriaceae</taxon>
        <taxon>Pseudogulbenkiania</taxon>
    </lineage>
</organism>
<keyword evidence="11 17" id="KW-1133">Transmembrane helix</keyword>
<comment type="similarity">
    <text evidence="3">Belongs to the cytochrome c oxidase subunit 2 family.</text>
</comment>
<evidence type="ECO:0000259" key="19">
    <source>
        <dbReference type="PROSITE" id="PS51007"/>
    </source>
</evidence>
<dbReference type="EC" id="7.1.1.9" evidence="4"/>
<dbReference type="STRING" id="1123014.SAMN02745746_02188"/>
<evidence type="ECO:0000256" key="6">
    <source>
        <dbReference type="ARBA" id="ARBA00022617"/>
    </source>
</evidence>
<proteinExistence type="inferred from homology"/>
<feature type="domain" description="Cytochrome oxidase subunit II copper A binding" evidence="18">
    <location>
        <begin position="112"/>
        <end position="254"/>
    </location>
</feature>
<protein>
    <recommendedName>
        <fullName evidence="4">cytochrome-c oxidase</fullName>
        <ecNumber evidence="4">7.1.1.9</ecNumber>
    </recommendedName>
</protein>
<dbReference type="InterPro" id="IPR009056">
    <property type="entry name" value="Cyt_c-like_dom"/>
</dbReference>
<dbReference type="GO" id="GO:0042773">
    <property type="term" value="P:ATP synthesis coupled electron transport"/>
    <property type="evidence" value="ECO:0007669"/>
    <property type="project" value="TreeGrafter"/>
</dbReference>
<dbReference type="PROSITE" id="PS00078">
    <property type="entry name" value="COX2"/>
    <property type="match status" value="1"/>
</dbReference>
<evidence type="ECO:0000256" key="11">
    <source>
        <dbReference type="ARBA" id="ARBA00022989"/>
    </source>
</evidence>
<dbReference type="Gene3D" id="1.10.760.10">
    <property type="entry name" value="Cytochrome c-like domain"/>
    <property type="match status" value="1"/>
</dbReference>
<dbReference type="Gene3D" id="1.10.287.90">
    <property type="match status" value="1"/>
</dbReference>
<evidence type="ECO:0000256" key="8">
    <source>
        <dbReference type="ARBA" id="ARBA00022723"/>
    </source>
</evidence>
<comment type="subcellular location">
    <subcellularLocation>
        <location evidence="2">Cell outer membrane</location>
        <topology evidence="2">Lipid-anchor</topology>
    </subcellularLocation>
    <subcellularLocation>
        <location evidence="1">Membrane</location>
        <topology evidence="1">Multi-pass membrane protein</topology>
    </subcellularLocation>
</comment>
<dbReference type="AlphaFoldDB" id="A0A1Y6BXD1"/>
<dbReference type="Gene3D" id="2.60.40.420">
    <property type="entry name" value="Cupredoxins - blue copper proteins"/>
    <property type="match status" value="1"/>
</dbReference>
<feature type="domain" description="Cytochrome c" evidence="19">
    <location>
        <begin position="275"/>
        <end position="368"/>
    </location>
</feature>
<name>A0A1Y6BXD1_9NEIS</name>
<evidence type="ECO:0000256" key="1">
    <source>
        <dbReference type="ARBA" id="ARBA00004141"/>
    </source>
</evidence>
<keyword evidence="21" id="KW-1185">Reference proteome</keyword>
<dbReference type="InterPro" id="IPR045187">
    <property type="entry name" value="CcO_II"/>
</dbReference>
<dbReference type="PANTHER" id="PTHR22888">
    <property type="entry name" value="CYTOCHROME C OXIDASE, SUBUNIT II"/>
    <property type="match status" value="1"/>
</dbReference>
<feature type="transmembrane region" description="Helical" evidence="17">
    <location>
        <begin position="38"/>
        <end position="62"/>
    </location>
</feature>
<evidence type="ECO:0000256" key="3">
    <source>
        <dbReference type="ARBA" id="ARBA00007866"/>
    </source>
</evidence>
<dbReference type="EMBL" id="FXAG01000010">
    <property type="protein sequence ID" value="SMF25653.1"/>
    <property type="molecule type" value="Genomic_DNA"/>
</dbReference>
<evidence type="ECO:0000256" key="4">
    <source>
        <dbReference type="ARBA" id="ARBA00012949"/>
    </source>
</evidence>
<reference evidence="21" key="1">
    <citation type="submission" date="2017-04" db="EMBL/GenBank/DDBJ databases">
        <authorList>
            <person name="Varghese N."/>
            <person name="Submissions S."/>
        </authorList>
    </citation>
    <scope>NUCLEOTIDE SEQUENCE [LARGE SCALE GENOMIC DNA]</scope>
    <source>
        <strain evidence="21">DSM 22618</strain>
    </source>
</reference>
<feature type="transmembrane region" description="Helical" evidence="17">
    <location>
        <begin position="83"/>
        <end position="107"/>
    </location>
</feature>
<dbReference type="GO" id="GO:0005507">
    <property type="term" value="F:copper ion binding"/>
    <property type="evidence" value="ECO:0007669"/>
    <property type="project" value="InterPro"/>
</dbReference>
<keyword evidence="10" id="KW-0249">Electron transport</keyword>
<dbReference type="CDD" id="cd13919">
    <property type="entry name" value="CuRO_HCO_II_like_5"/>
    <property type="match status" value="1"/>
</dbReference>
<evidence type="ECO:0000256" key="9">
    <source>
        <dbReference type="ARBA" id="ARBA00022967"/>
    </source>
</evidence>
<evidence type="ECO:0000256" key="16">
    <source>
        <dbReference type="PROSITE-ProRule" id="PRU00433"/>
    </source>
</evidence>
<dbReference type="Proteomes" id="UP000192920">
    <property type="component" value="Unassembled WGS sequence"/>
</dbReference>
<dbReference type="GO" id="GO:0004129">
    <property type="term" value="F:cytochrome-c oxidase activity"/>
    <property type="evidence" value="ECO:0007669"/>
    <property type="project" value="UniProtKB-EC"/>
</dbReference>
<evidence type="ECO:0000256" key="7">
    <source>
        <dbReference type="ARBA" id="ARBA00022692"/>
    </source>
</evidence>
<dbReference type="InterPro" id="IPR036257">
    <property type="entry name" value="Cyt_c_oxidase_su2_TM_sf"/>
</dbReference>
<keyword evidence="6 16" id="KW-0349">Heme</keyword>
<keyword evidence="12 16" id="KW-0408">Iron</keyword>
<keyword evidence="14 17" id="KW-0472">Membrane</keyword>
<dbReference type="RefSeq" id="WP_085276441.1">
    <property type="nucleotide sequence ID" value="NZ_FXAG01000010.1"/>
</dbReference>
<evidence type="ECO:0000256" key="13">
    <source>
        <dbReference type="ARBA" id="ARBA00023008"/>
    </source>
</evidence>
<dbReference type="PROSITE" id="PS50857">
    <property type="entry name" value="COX2_CUA"/>
    <property type="match status" value="1"/>
</dbReference>
<dbReference type="Pfam" id="PF00116">
    <property type="entry name" value="COX2"/>
    <property type="match status" value="1"/>
</dbReference>
<evidence type="ECO:0000256" key="12">
    <source>
        <dbReference type="ARBA" id="ARBA00023004"/>
    </source>
</evidence>
<evidence type="ECO:0000256" key="15">
    <source>
        <dbReference type="ARBA" id="ARBA00047816"/>
    </source>
</evidence>
<evidence type="ECO:0000256" key="5">
    <source>
        <dbReference type="ARBA" id="ARBA00022448"/>
    </source>
</evidence>
<dbReference type="Pfam" id="PF00034">
    <property type="entry name" value="Cytochrom_C"/>
    <property type="match status" value="1"/>
</dbReference>
<dbReference type="InterPro" id="IPR008972">
    <property type="entry name" value="Cupredoxin"/>
</dbReference>
<dbReference type="InterPro" id="IPR001505">
    <property type="entry name" value="Copper_CuA"/>
</dbReference>
<evidence type="ECO:0000313" key="20">
    <source>
        <dbReference type="EMBL" id="SMF25653.1"/>
    </source>
</evidence>
<keyword evidence="13" id="KW-0186">Copper</keyword>
<sequence length="378" mass="41150">MALAIVLMALVAAAVLFHFLSPWWLTPLASNWGQIDTTLMITLAITGAFFIAINLFVAYCLIRFRQRDGHRAAHDPENKKLEGWLTGLTAVGIVAMLAPGLFVYAAYIDPPADSLVFEAVGQQWQWRFRFPGRDGRLGVTDSRFVSAENPLGLAPNDPHGQDDVLILNSEVHLPVGKPIKVLLRSQDVLHDFYVPPFRARMNLVPGMVTHFWFTPTRTGRFEILCAQLCGVGHFNMRGYVVVEEPAAFQAWLGRQSTFSHAEVKTAAPNAPAGTDLAAQGKLLAQSRGCVACHSDDGSARVGPSWKGLYGKTETLADGSTVLVDPAYLAESIRTPNAKIVHGYPAIMPPFSLSDPELAALIAYMRTLSDKTVAQAGTP</sequence>
<keyword evidence="7 17" id="KW-0812">Transmembrane</keyword>
<evidence type="ECO:0000313" key="21">
    <source>
        <dbReference type="Proteomes" id="UP000192920"/>
    </source>
</evidence>
<evidence type="ECO:0000256" key="17">
    <source>
        <dbReference type="SAM" id="Phobius"/>
    </source>
</evidence>
<dbReference type="SUPFAM" id="SSF46626">
    <property type="entry name" value="Cytochrome c"/>
    <property type="match status" value="1"/>
</dbReference>
<keyword evidence="8 16" id="KW-0479">Metal-binding</keyword>
<comment type="catalytic activity">
    <reaction evidence="15">
        <text>4 Fe(II)-[cytochrome c] + O2 + 8 H(+)(in) = 4 Fe(III)-[cytochrome c] + 2 H2O + 4 H(+)(out)</text>
        <dbReference type="Rhea" id="RHEA:11436"/>
        <dbReference type="Rhea" id="RHEA-COMP:10350"/>
        <dbReference type="Rhea" id="RHEA-COMP:14399"/>
        <dbReference type="ChEBI" id="CHEBI:15377"/>
        <dbReference type="ChEBI" id="CHEBI:15378"/>
        <dbReference type="ChEBI" id="CHEBI:15379"/>
        <dbReference type="ChEBI" id="CHEBI:29033"/>
        <dbReference type="ChEBI" id="CHEBI:29034"/>
        <dbReference type="EC" id="7.1.1.9"/>
    </reaction>
</comment>
<evidence type="ECO:0000256" key="14">
    <source>
        <dbReference type="ARBA" id="ARBA00023136"/>
    </source>
</evidence>
<keyword evidence="5" id="KW-0813">Transport</keyword>